<gene>
    <name evidence="1" type="ORF">GLOINDRAFT_25368</name>
</gene>
<sequence length="83" mass="9797">MNYALYCHAEYGPAFGAYDININVSEDDDSQEYDNLLSMQQYYEKKIRDIEDFSIEDYEYNKNSTFNNTVIKPNLGLLFENLN</sequence>
<organism evidence="1">
    <name type="scientific">Rhizophagus irregularis (strain DAOM 181602 / DAOM 197198 / MUCL 43194)</name>
    <name type="common">Arbuscular mycorrhizal fungus</name>
    <name type="synonym">Glomus intraradices</name>
    <dbReference type="NCBI Taxonomy" id="747089"/>
    <lineage>
        <taxon>Eukaryota</taxon>
        <taxon>Fungi</taxon>
        <taxon>Fungi incertae sedis</taxon>
        <taxon>Mucoromycota</taxon>
        <taxon>Glomeromycotina</taxon>
        <taxon>Glomeromycetes</taxon>
        <taxon>Glomerales</taxon>
        <taxon>Glomeraceae</taxon>
        <taxon>Rhizophagus</taxon>
    </lineage>
</organism>
<protein>
    <submittedName>
        <fullName evidence="1">Uncharacterized protein</fullName>
    </submittedName>
</protein>
<evidence type="ECO:0000313" key="1">
    <source>
        <dbReference type="EMBL" id="ESA14048.1"/>
    </source>
</evidence>
<name>U9U658_RHIID</name>
<dbReference type="HOGENOM" id="CLU_2543743_0_0_1"/>
<reference evidence="1" key="1">
    <citation type="submission" date="2013-07" db="EMBL/GenBank/DDBJ databases">
        <title>The genome of an arbuscular mycorrhizal fungus provides insights into the evolution of the oldest plant symbiosis.</title>
        <authorList>
            <consortium name="DOE Joint Genome Institute"/>
            <person name="Tisserant E."/>
            <person name="Malbreil M."/>
            <person name="Kuo A."/>
            <person name="Kohler A."/>
            <person name="Symeonidi A."/>
            <person name="Balestrini R."/>
            <person name="Charron P."/>
            <person name="Duensing N."/>
            <person name="Frei-dit-Frey N."/>
            <person name="Gianinazzi-Pearson V."/>
            <person name="Gilbert B."/>
            <person name="Handa Y."/>
            <person name="Hijri M."/>
            <person name="Kaul R."/>
            <person name="Kawaguchi M."/>
            <person name="Krajinski F."/>
            <person name="Lammers P."/>
            <person name="Lapierre D."/>
            <person name="Masclaux F.G."/>
            <person name="Murat C."/>
            <person name="Morin E."/>
            <person name="Ndikumana S."/>
            <person name="Pagni M."/>
            <person name="Petitpierre D."/>
            <person name="Requena N."/>
            <person name="Rosikiewicz P."/>
            <person name="Riley R."/>
            <person name="Saito K."/>
            <person name="San Clemente H."/>
            <person name="Shapiro H."/>
            <person name="van Tuinen D."/>
            <person name="Becard G."/>
            <person name="Bonfante P."/>
            <person name="Paszkowski U."/>
            <person name="Shachar-Hill Y."/>
            <person name="Young J.P."/>
            <person name="Sanders I.R."/>
            <person name="Henrissat B."/>
            <person name="Rensing S.A."/>
            <person name="Grigoriev I.V."/>
            <person name="Corradi N."/>
            <person name="Roux C."/>
            <person name="Martin F."/>
        </authorList>
    </citation>
    <scope>NUCLEOTIDE SEQUENCE</scope>
    <source>
        <strain evidence="1">DAOM 197198</strain>
    </source>
</reference>
<dbReference type="EMBL" id="KI283296">
    <property type="protein sequence ID" value="ESA14048.1"/>
    <property type="molecule type" value="Genomic_DNA"/>
</dbReference>
<proteinExistence type="predicted"/>
<dbReference type="AlphaFoldDB" id="U9U658"/>
<accession>U9U658</accession>